<comment type="caution">
    <text evidence="2">The sequence shown here is derived from an EMBL/GenBank/DDBJ whole genome shotgun (WGS) entry which is preliminary data.</text>
</comment>
<protein>
    <submittedName>
        <fullName evidence="2">Uncharacterized protein</fullName>
    </submittedName>
</protein>
<organism evidence="2 3">
    <name type="scientific">Luteimonas fraxinea</name>
    <dbReference type="NCBI Taxonomy" id="2901869"/>
    <lineage>
        <taxon>Bacteria</taxon>
        <taxon>Pseudomonadati</taxon>
        <taxon>Pseudomonadota</taxon>
        <taxon>Gammaproteobacteria</taxon>
        <taxon>Lysobacterales</taxon>
        <taxon>Lysobacteraceae</taxon>
        <taxon>Luteimonas</taxon>
    </lineage>
</organism>
<evidence type="ECO:0000313" key="2">
    <source>
        <dbReference type="EMBL" id="MCD9096773.1"/>
    </source>
</evidence>
<dbReference type="Proteomes" id="UP001430360">
    <property type="component" value="Unassembled WGS sequence"/>
</dbReference>
<dbReference type="RefSeq" id="WP_232135683.1">
    <property type="nucleotide sequence ID" value="NZ_CP089507.1"/>
</dbReference>
<evidence type="ECO:0000256" key="1">
    <source>
        <dbReference type="SAM" id="MobiDB-lite"/>
    </source>
</evidence>
<keyword evidence="3" id="KW-1185">Reference proteome</keyword>
<proteinExistence type="predicted"/>
<gene>
    <name evidence="2" type="ORF">LTT95_07435</name>
</gene>
<reference evidence="2" key="2">
    <citation type="journal article" date="2022" name="Syst. Appl. Microbiol.">
        <title>Physiological and genomic characterisation of Luteimonas fraxinea sp. nov., a bacterial species associated with trees tolerant to ash dieback.</title>
        <authorList>
            <person name="Ulrich K."/>
            <person name="Becker R."/>
            <person name="Behrendt U."/>
            <person name="Kube M."/>
            <person name="Schneck V."/>
            <person name="Ulrich A."/>
        </authorList>
    </citation>
    <scope>NUCLEOTIDE SEQUENCE</scope>
    <source>
        <strain evidence="2">A1P009</strain>
    </source>
</reference>
<sequence length="73" mass="7644">MTGPIDTPWVGVGPLHGKLVASPDCLHAHGAPETPDPPPPTGTYAVRPPSQHPARKVQLLTELLVACFQESAS</sequence>
<accession>A0ABS8UB98</accession>
<evidence type="ECO:0000313" key="3">
    <source>
        <dbReference type="Proteomes" id="UP001430360"/>
    </source>
</evidence>
<dbReference type="EMBL" id="JAJQKU010000002">
    <property type="protein sequence ID" value="MCD9096773.1"/>
    <property type="molecule type" value="Genomic_DNA"/>
</dbReference>
<name>A0ABS8UB98_9GAMM</name>
<reference evidence="2" key="1">
    <citation type="submission" date="2021-12" db="EMBL/GenBank/DDBJ databases">
        <authorList>
            <person name="Ulrich A."/>
        </authorList>
    </citation>
    <scope>NUCLEOTIDE SEQUENCE</scope>
    <source>
        <strain evidence="2">A1P009</strain>
    </source>
</reference>
<feature type="region of interest" description="Disordered" evidence="1">
    <location>
        <begin position="25"/>
        <end position="53"/>
    </location>
</feature>